<evidence type="ECO:0000313" key="11">
    <source>
        <dbReference type="Proteomes" id="UP000190852"/>
    </source>
</evidence>
<dbReference type="Gene3D" id="3.40.50.300">
    <property type="entry name" value="P-loop containing nucleotide triphosphate hydrolases"/>
    <property type="match status" value="1"/>
</dbReference>
<evidence type="ECO:0000256" key="5">
    <source>
        <dbReference type="ARBA" id="ARBA00031529"/>
    </source>
</evidence>
<evidence type="ECO:0000256" key="2">
    <source>
        <dbReference type="ARBA" id="ARBA00007487"/>
    </source>
</evidence>
<dbReference type="NCBIfam" id="NF004637">
    <property type="entry name" value="PRK05986.1"/>
    <property type="match status" value="1"/>
</dbReference>
<keyword evidence="10" id="KW-0808">Transferase</keyword>
<dbReference type="SUPFAM" id="SSF52540">
    <property type="entry name" value="P-loop containing nucleoside triphosphate hydrolases"/>
    <property type="match status" value="1"/>
</dbReference>
<evidence type="ECO:0000256" key="4">
    <source>
        <dbReference type="ARBA" id="ARBA00024929"/>
    </source>
</evidence>
<evidence type="ECO:0000256" key="8">
    <source>
        <dbReference type="ARBA" id="ARBA00048555"/>
    </source>
</evidence>
<dbReference type="InterPro" id="IPR027417">
    <property type="entry name" value="P-loop_NTPase"/>
</dbReference>
<evidence type="ECO:0000256" key="1">
    <source>
        <dbReference type="ARBA" id="ARBA00005121"/>
    </source>
</evidence>
<keyword evidence="11" id="KW-1185">Reference proteome</keyword>
<dbReference type="EMBL" id="FUYQ01000002">
    <property type="protein sequence ID" value="SKB30267.1"/>
    <property type="molecule type" value="Genomic_DNA"/>
</dbReference>
<organism evidence="10 11">
    <name type="scientific">Parabacteroides chartae</name>
    <dbReference type="NCBI Taxonomy" id="1037355"/>
    <lineage>
        <taxon>Bacteria</taxon>
        <taxon>Pseudomonadati</taxon>
        <taxon>Bacteroidota</taxon>
        <taxon>Bacteroidia</taxon>
        <taxon>Bacteroidales</taxon>
        <taxon>Tannerellaceae</taxon>
        <taxon>Parabacteroides</taxon>
    </lineage>
</organism>
<dbReference type="InterPro" id="IPR003724">
    <property type="entry name" value="CblAdoTrfase_CobA"/>
</dbReference>
<dbReference type="Pfam" id="PF02572">
    <property type="entry name" value="CobA_CobO_BtuR"/>
    <property type="match status" value="1"/>
</dbReference>
<name>A0A1T5A686_9BACT</name>
<comment type="catalytic activity">
    <reaction evidence="9">
        <text>2 cob(II)alamin + reduced [electron-transfer flavoprotein] + 2 ATP = 2 adenosylcob(III)alamin + 2 triphosphate + oxidized [electron-transfer flavoprotein] + 3 H(+)</text>
        <dbReference type="Rhea" id="RHEA:28671"/>
        <dbReference type="Rhea" id="RHEA-COMP:10685"/>
        <dbReference type="Rhea" id="RHEA-COMP:10686"/>
        <dbReference type="ChEBI" id="CHEBI:15378"/>
        <dbReference type="ChEBI" id="CHEBI:16304"/>
        <dbReference type="ChEBI" id="CHEBI:18036"/>
        <dbReference type="ChEBI" id="CHEBI:18408"/>
        <dbReference type="ChEBI" id="CHEBI:30616"/>
        <dbReference type="ChEBI" id="CHEBI:57692"/>
        <dbReference type="ChEBI" id="CHEBI:58307"/>
        <dbReference type="EC" id="2.5.1.17"/>
    </reaction>
</comment>
<reference evidence="11" key="1">
    <citation type="submission" date="2017-02" db="EMBL/GenBank/DDBJ databases">
        <authorList>
            <person name="Varghese N."/>
            <person name="Submissions S."/>
        </authorList>
    </citation>
    <scope>NUCLEOTIDE SEQUENCE [LARGE SCALE GENOMIC DNA]</scope>
    <source>
        <strain evidence="11">DSM 24967</strain>
    </source>
</reference>
<comment type="pathway">
    <text evidence="1">Cofactor biosynthesis; adenosylcobalamin biosynthesis; adenosylcobalamin from cob(II)yrinate a,c-diamide: step 2/7.</text>
</comment>
<dbReference type="PANTHER" id="PTHR46638:SF1">
    <property type="entry name" value="CORRINOID ADENOSYLTRANSFERASE"/>
    <property type="match status" value="1"/>
</dbReference>
<dbReference type="NCBIfam" id="TIGR00708">
    <property type="entry name" value="cobA"/>
    <property type="match status" value="1"/>
</dbReference>
<evidence type="ECO:0000256" key="9">
    <source>
        <dbReference type="ARBA" id="ARBA00048692"/>
    </source>
</evidence>
<dbReference type="RefSeq" id="WP_079682188.1">
    <property type="nucleotide sequence ID" value="NZ_FUYQ01000002.1"/>
</dbReference>
<evidence type="ECO:0000256" key="7">
    <source>
        <dbReference type="ARBA" id="ARBA00033354"/>
    </source>
</evidence>
<dbReference type="PANTHER" id="PTHR46638">
    <property type="entry name" value="CORRINOID ADENOSYLTRANSFERASE"/>
    <property type="match status" value="1"/>
</dbReference>
<dbReference type="EC" id="2.5.1.17" evidence="3"/>
<comment type="similarity">
    <text evidence="2">Belongs to the Cob(I)alamin adenosyltransferase family.</text>
</comment>
<sequence>MEAKGYIHLYTGNGKGKTTAAIGLAIRAIGAGKRVFIGQFVKGMPYSELNALKHFPELEIKQYGLDCFIENNPTQRDIEAACDGLKDVEKQIEAGYYDVIILDEVCIALYYKLFKSDNLISIIQKKAVSTEVVLTGRYAPAELIEVADLVTEMKEIKHYYNQGVPAREGIEF</sequence>
<dbReference type="AlphaFoldDB" id="A0A1T5A686"/>
<gene>
    <name evidence="10" type="ORF">SAMN05660349_00462</name>
</gene>
<dbReference type="GO" id="GO:0009236">
    <property type="term" value="P:cobalamin biosynthetic process"/>
    <property type="evidence" value="ECO:0007669"/>
    <property type="project" value="InterPro"/>
</dbReference>
<dbReference type="GO" id="GO:0005524">
    <property type="term" value="F:ATP binding"/>
    <property type="evidence" value="ECO:0007669"/>
    <property type="project" value="InterPro"/>
</dbReference>
<comment type="function">
    <text evidence="4">Required for both de novo synthesis of the corrin ring for the assimilation of exogenous corrinoids. Participates in the adenosylation of a variety of incomplete and complete corrinoids.</text>
</comment>
<evidence type="ECO:0000256" key="3">
    <source>
        <dbReference type="ARBA" id="ARBA00012454"/>
    </source>
</evidence>
<comment type="catalytic activity">
    <reaction evidence="8">
        <text>2 cob(II)yrinate a,c diamide + reduced [electron-transfer flavoprotein] + 2 ATP = 2 adenosylcob(III)yrinate a,c-diamide + 2 triphosphate + oxidized [electron-transfer flavoprotein] + 3 H(+)</text>
        <dbReference type="Rhea" id="RHEA:11528"/>
        <dbReference type="Rhea" id="RHEA-COMP:10685"/>
        <dbReference type="Rhea" id="RHEA-COMP:10686"/>
        <dbReference type="ChEBI" id="CHEBI:15378"/>
        <dbReference type="ChEBI" id="CHEBI:18036"/>
        <dbReference type="ChEBI" id="CHEBI:30616"/>
        <dbReference type="ChEBI" id="CHEBI:57692"/>
        <dbReference type="ChEBI" id="CHEBI:58307"/>
        <dbReference type="ChEBI" id="CHEBI:58503"/>
        <dbReference type="ChEBI" id="CHEBI:58537"/>
        <dbReference type="EC" id="2.5.1.17"/>
    </reaction>
</comment>
<accession>A0A1T5A686</accession>
<evidence type="ECO:0000313" key="10">
    <source>
        <dbReference type="EMBL" id="SKB30267.1"/>
    </source>
</evidence>
<dbReference type="PIRSF" id="PIRSF015617">
    <property type="entry name" value="Adensltrnsf_CobA"/>
    <property type="match status" value="1"/>
</dbReference>
<evidence type="ECO:0000256" key="6">
    <source>
        <dbReference type="ARBA" id="ARBA00033334"/>
    </source>
</evidence>
<proteinExistence type="inferred from homology"/>
<protein>
    <recommendedName>
        <fullName evidence="3">corrinoid adenosyltransferase</fullName>
        <ecNumber evidence="3">2.5.1.17</ecNumber>
    </recommendedName>
    <alternativeName>
        <fullName evidence="5">Cob(II)alamin adenosyltransferase</fullName>
    </alternativeName>
    <alternativeName>
        <fullName evidence="7">Cob(II)yrinic acid a,c-diamide adenosyltransferase</fullName>
    </alternativeName>
    <alternativeName>
        <fullName evidence="6">Cobinamide/cobalamin adenosyltransferase</fullName>
    </alternativeName>
</protein>
<dbReference type="GO" id="GO:0008817">
    <property type="term" value="F:corrinoid adenosyltransferase activity"/>
    <property type="evidence" value="ECO:0007669"/>
    <property type="project" value="UniProtKB-EC"/>
</dbReference>
<dbReference type="CDD" id="cd00561">
    <property type="entry name" value="CobA_ACA"/>
    <property type="match status" value="1"/>
</dbReference>
<dbReference type="Proteomes" id="UP000190852">
    <property type="component" value="Unassembled WGS sequence"/>
</dbReference>